<dbReference type="EMBL" id="FXAZ01000001">
    <property type="protein sequence ID" value="SMG08833.1"/>
    <property type="molecule type" value="Genomic_DNA"/>
</dbReference>
<organism evidence="1 2">
    <name type="scientific">Paenibacillus aquistagni</name>
    <dbReference type="NCBI Taxonomy" id="1852522"/>
    <lineage>
        <taxon>Bacteria</taxon>
        <taxon>Bacillati</taxon>
        <taxon>Bacillota</taxon>
        <taxon>Bacilli</taxon>
        <taxon>Bacillales</taxon>
        <taxon>Paenibacillaceae</taxon>
        <taxon>Paenibacillus</taxon>
    </lineage>
</organism>
<dbReference type="InterPro" id="IPR029063">
    <property type="entry name" value="SAM-dependent_MTases_sf"/>
</dbReference>
<dbReference type="Proteomes" id="UP000193834">
    <property type="component" value="Unassembled WGS sequence"/>
</dbReference>
<gene>
    <name evidence="1" type="ORF">SAMN06295960_0090</name>
</gene>
<protein>
    <submittedName>
        <fullName evidence="1">Methyltransferase domain-containing protein</fullName>
    </submittedName>
</protein>
<evidence type="ECO:0000313" key="2">
    <source>
        <dbReference type="Proteomes" id="UP000193834"/>
    </source>
</evidence>
<accession>A0A1X7I3S6</accession>
<name>A0A1X7I3S6_9BACL</name>
<dbReference type="STRING" id="1852522.SAMN06295960_0090"/>
<evidence type="ECO:0000313" key="1">
    <source>
        <dbReference type="EMBL" id="SMG08833.1"/>
    </source>
</evidence>
<keyword evidence="2" id="KW-1185">Reference proteome</keyword>
<dbReference type="AlphaFoldDB" id="A0A1X7I3S6"/>
<keyword evidence="1" id="KW-0489">Methyltransferase</keyword>
<dbReference type="GO" id="GO:0032259">
    <property type="term" value="P:methylation"/>
    <property type="evidence" value="ECO:0007669"/>
    <property type="project" value="UniProtKB-KW"/>
</dbReference>
<sequence>MLAFVDKIILPLLSISHSRKIVEVGAEFGNTTLKLLEYCRVVGGHLFVADPAPRFDVEDYKRRYHKQFHMLKDYSLEILPHIHDYDCILLDGDHNWYTVYNELKCIEKMALRNQKLPIILLHDTEWPYGRRDMYYFPDSIPDLFRKPYAKKGIKLGQSILLESGGANAILNNALYENGPWNGVLTAIEDFLKQTPLPYSFHRCYSNNGLGILTPKHPEFDKNVQNLITASGL</sequence>
<keyword evidence="1" id="KW-0808">Transferase</keyword>
<dbReference type="RefSeq" id="WP_085492412.1">
    <property type="nucleotide sequence ID" value="NZ_FXAZ01000001.1"/>
</dbReference>
<dbReference type="GO" id="GO:0008168">
    <property type="term" value="F:methyltransferase activity"/>
    <property type="evidence" value="ECO:0007669"/>
    <property type="project" value="UniProtKB-KW"/>
</dbReference>
<proteinExistence type="predicted"/>
<dbReference type="OrthoDB" id="2469560at2"/>
<dbReference type="Pfam" id="PF13578">
    <property type="entry name" value="Methyltransf_24"/>
    <property type="match status" value="1"/>
</dbReference>
<dbReference type="Gene3D" id="3.40.50.150">
    <property type="entry name" value="Vaccinia Virus protein VP39"/>
    <property type="match status" value="1"/>
</dbReference>
<reference evidence="1 2" key="1">
    <citation type="submission" date="2017-04" db="EMBL/GenBank/DDBJ databases">
        <authorList>
            <person name="Afonso C.L."/>
            <person name="Miller P.J."/>
            <person name="Scott M.A."/>
            <person name="Spackman E."/>
            <person name="Goraichik I."/>
            <person name="Dimitrov K.M."/>
            <person name="Suarez D.L."/>
            <person name="Swayne D.E."/>
        </authorList>
    </citation>
    <scope>NUCLEOTIDE SEQUENCE [LARGE SCALE GENOMIC DNA]</scope>
    <source>
        <strain evidence="1 2">11</strain>
    </source>
</reference>
<dbReference type="SUPFAM" id="SSF53335">
    <property type="entry name" value="S-adenosyl-L-methionine-dependent methyltransferases"/>
    <property type="match status" value="1"/>
</dbReference>